<proteinExistence type="predicted"/>
<dbReference type="Proteomes" id="UP001156690">
    <property type="component" value="Unassembled WGS sequence"/>
</dbReference>
<evidence type="ECO:0008006" key="3">
    <source>
        <dbReference type="Google" id="ProtNLM"/>
    </source>
</evidence>
<gene>
    <name evidence="1" type="ORF">GCM10007932_32680</name>
</gene>
<dbReference type="EMBL" id="BSNX01000041">
    <property type="protein sequence ID" value="GLQ73908.1"/>
    <property type="molecule type" value="Genomic_DNA"/>
</dbReference>
<accession>A0AAV5NTU2</accession>
<dbReference type="PRINTS" id="PR00419">
    <property type="entry name" value="ADXRDTASE"/>
</dbReference>
<reference evidence="2" key="1">
    <citation type="journal article" date="2019" name="Int. J. Syst. Evol. Microbiol.">
        <title>The Global Catalogue of Microorganisms (GCM) 10K type strain sequencing project: providing services to taxonomists for standard genome sequencing and annotation.</title>
        <authorList>
            <consortium name="The Broad Institute Genomics Platform"/>
            <consortium name="The Broad Institute Genome Sequencing Center for Infectious Disease"/>
            <person name="Wu L."/>
            <person name="Ma J."/>
        </authorList>
    </citation>
    <scope>NUCLEOTIDE SEQUENCE [LARGE SCALE GENOMIC DNA]</scope>
    <source>
        <strain evidence="2">NBRC 15640</strain>
    </source>
</reference>
<dbReference type="RefSeq" id="WP_126607784.1">
    <property type="nucleotide sequence ID" value="NZ_AP025145.1"/>
</dbReference>
<evidence type="ECO:0000313" key="1">
    <source>
        <dbReference type="EMBL" id="GLQ73908.1"/>
    </source>
</evidence>
<dbReference type="SUPFAM" id="SSF51905">
    <property type="entry name" value="FAD/NAD(P)-binding domain"/>
    <property type="match status" value="1"/>
</dbReference>
<protein>
    <recommendedName>
        <fullName evidence="3">FAD-dependent oxidoreductase</fullName>
    </recommendedName>
</protein>
<comment type="caution">
    <text evidence="1">The sequence shown here is derived from an EMBL/GenBank/DDBJ whole genome shotgun (WGS) entry which is preliminary data.</text>
</comment>
<dbReference type="Gene3D" id="3.50.50.60">
    <property type="entry name" value="FAD/NAD(P)-binding domain"/>
    <property type="match status" value="1"/>
</dbReference>
<evidence type="ECO:0000313" key="2">
    <source>
        <dbReference type="Proteomes" id="UP001156690"/>
    </source>
</evidence>
<dbReference type="Pfam" id="PF13450">
    <property type="entry name" value="NAD_binding_8"/>
    <property type="match status" value="1"/>
</dbReference>
<dbReference type="GO" id="GO:0016491">
    <property type="term" value="F:oxidoreductase activity"/>
    <property type="evidence" value="ECO:0007669"/>
    <property type="project" value="TreeGrafter"/>
</dbReference>
<dbReference type="InterPro" id="IPR036188">
    <property type="entry name" value="FAD/NAD-bd_sf"/>
</dbReference>
<dbReference type="InterPro" id="IPR050464">
    <property type="entry name" value="Zeta_carotene_desat/Oxidored"/>
</dbReference>
<sequence length="504" mass="56551">MTSSHKKRLNRPHVAILGAGISGLAMAHECRKRGYNVSIYDKEQQTGGKCLGTVVHGCVHELTHRQLFAKNHNLLNFLKEIPTETGSCFDSLYPQEKVQFVWGKKGKTMQFQRRYFRHVEKLMDDAKSAYAMLYSKVPVQDVLWFKKQLEQTFSAEKLLRTPVSEYFEYQQRPKLAQFLKPVLLGWIGATDSTPALSVLDLLNNKTGTFHPDSPNAYSLGIREPIGDAIIAPLTEHLIQSGVHFYLGCEVTSLKQNESATSISSAITKEGEAIEADFFVLALPAHVTEALIGNHSKALDYNYVFSHGFQFHFSQMPASLKGKTVGIAVDSPWGLSYHITSRKVGQVERVCLSVTATDLNHALGVVYQRPMLECNEHEVRTELLTQLFGNTSLAEEDAFMSFHVGLGAKLVPEEELETSYKTWFKGGTVRDDQGNKQRWVIQHALTHPTAKSMQSLSVDAFHNLFLVGEYLSDSKQTWRVPVTLERCIETVRLSAEQLSAKEDVA</sequence>
<organism evidence="1 2">
    <name type="scientific">Vibrio penaeicida</name>
    <dbReference type="NCBI Taxonomy" id="104609"/>
    <lineage>
        <taxon>Bacteria</taxon>
        <taxon>Pseudomonadati</taxon>
        <taxon>Pseudomonadota</taxon>
        <taxon>Gammaproteobacteria</taxon>
        <taxon>Vibrionales</taxon>
        <taxon>Vibrionaceae</taxon>
        <taxon>Vibrio</taxon>
    </lineage>
</organism>
<dbReference type="AlphaFoldDB" id="A0AAV5NTU2"/>
<name>A0AAV5NTU2_9VIBR</name>
<dbReference type="PANTHER" id="PTHR42923">
    <property type="entry name" value="PROTOPORPHYRINOGEN OXIDASE"/>
    <property type="match status" value="1"/>
</dbReference>
<keyword evidence="2" id="KW-1185">Reference proteome</keyword>